<keyword evidence="3" id="KW-0378">Hydrolase</keyword>
<comment type="caution">
    <text evidence="3">The sequence shown here is derived from an EMBL/GenBank/DDBJ whole genome shotgun (WGS) entry which is preliminary data.</text>
</comment>
<dbReference type="GO" id="GO:0016787">
    <property type="term" value="F:hydrolase activity"/>
    <property type="evidence" value="ECO:0007669"/>
    <property type="project" value="UniProtKB-KW"/>
</dbReference>
<feature type="chain" id="PRO_5046011427" evidence="1">
    <location>
        <begin position="28"/>
        <end position="346"/>
    </location>
</feature>
<dbReference type="PRINTS" id="PR00111">
    <property type="entry name" value="ABHYDROLASE"/>
</dbReference>
<dbReference type="EMBL" id="JACARY010000038">
    <property type="protein sequence ID" value="NWD96390.1"/>
    <property type="molecule type" value="Genomic_DNA"/>
</dbReference>
<dbReference type="SUPFAM" id="SSF53474">
    <property type="entry name" value="alpha/beta-Hydrolases"/>
    <property type="match status" value="1"/>
</dbReference>
<dbReference type="PANTHER" id="PTHR43798:SF33">
    <property type="entry name" value="HYDROLASE, PUTATIVE (AFU_ORTHOLOGUE AFUA_2G14860)-RELATED"/>
    <property type="match status" value="1"/>
</dbReference>
<dbReference type="RefSeq" id="WP_177060400.1">
    <property type="nucleotide sequence ID" value="NZ_JACARY010000038.1"/>
</dbReference>
<name>A0ABX2QYF8_9PSED</name>
<keyword evidence="4" id="KW-1185">Reference proteome</keyword>
<evidence type="ECO:0000259" key="2">
    <source>
        <dbReference type="Pfam" id="PF00561"/>
    </source>
</evidence>
<reference evidence="3 4" key="1">
    <citation type="submission" date="2020-04" db="EMBL/GenBank/DDBJ databases">
        <title>Molecular characterization of pseudomonads from Agaricus bisporus reveal novel blotch 2 pathogens in Western Europe.</title>
        <authorList>
            <person name="Taparia T."/>
            <person name="Krijger M."/>
            <person name="Haynes E."/>
            <person name="Elpinstone J.G."/>
            <person name="Noble R."/>
            <person name="Van Der Wolf J."/>
        </authorList>
    </citation>
    <scope>NUCLEOTIDE SEQUENCE [LARGE SCALE GENOMIC DNA]</scope>
    <source>
        <strain evidence="3 4">P7774</strain>
    </source>
</reference>
<dbReference type="InterPro" id="IPR000073">
    <property type="entry name" value="AB_hydrolase_1"/>
</dbReference>
<organism evidence="3 4">
    <name type="scientific">Pseudomonas reactans</name>
    <dbReference type="NCBI Taxonomy" id="117680"/>
    <lineage>
        <taxon>Bacteria</taxon>
        <taxon>Pseudomonadati</taxon>
        <taxon>Pseudomonadota</taxon>
        <taxon>Gammaproteobacteria</taxon>
        <taxon>Pseudomonadales</taxon>
        <taxon>Pseudomonadaceae</taxon>
        <taxon>Pseudomonas</taxon>
    </lineage>
</organism>
<dbReference type="InterPro" id="IPR029058">
    <property type="entry name" value="AB_hydrolase_fold"/>
</dbReference>
<dbReference type="Pfam" id="PF00561">
    <property type="entry name" value="Abhydrolase_1"/>
    <property type="match status" value="1"/>
</dbReference>
<dbReference type="InterPro" id="IPR000639">
    <property type="entry name" value="Epox_hydrolase-like"/>
</dbReference>
<dbReference type="PANTHER" id="PTHR43798">
    <property type="entry name" value="MONOACYLGLYCEROL LIPASE"/>
    <property type="match status" value="1"/>
</dbReference>
<dbReference type="Gene3D" id="3.40.50.1820">
    <property type="entry name" value="alpha/beta hydrolase"/>
    <property type="match status" value="1"/>
</dbReference>
<dbReference type="InterPro" id="IPR050266">
    <property type="entry name" value="AB_hydrolase_sf"/>
</dbReference>
<evidence type="ECO:0000313" key="3">
    <source>
        <dbReference type="EMBL" id="NWD96390.1"/>
    </source>
</evidence>
<feature type="signal peptide" evidence="1">
    <location>
        <begin position="1"/>
        <end position="27"/>
    </location>
</feature>
<evidence type="ECO:0000313" key="4">
    <source>
        <dbReference type="Proteomes" id="UP000572863"/>
    </source>
</evidence>
<accession>A0ABX2QYF8</accession>
<proteinExistence type="predicted"/>
<evidence type="ECO:0000256" key="1">
    <source>
        <dbReference type="SAM" id="SignalP"/>
    </source>
</evidence>
<dbReference type="Proteomes" id="UP000572863">
    <property type="component" value="Unassembled WGS sequence"/>
</dbReference>
<keyword evidence="1" id="KW-0732">Signal</keyword>
<sequence length="346" mass="38281">MLHATLKGQIGLVILSVALVTAIPSFAQPANTAPGSAPIITYKGDVSDTALVAELPGFKSEFADVNGTRLHYVVGGKGEAVVLMPGWPQTWWAYHKVMPALAKHYRVISVDIRGMGASSKPMDGYDKKNMAKDIRELLTKLGYSRAHIVGHDIGAQVAWSYAANYPDATSTLTMLDVTHPDQAMASMPMLPAHGTFGPKLDENHPYLWWFAFHQVKGLPEKMLQGRAEIEHEWFFRYLLKDESAIDARDRAVYAAAYNRDGGVRAGNEWYQAFTQDIVDEQGYAKLQMPVLGIAGPGYNWVDSTLKVKADNAKTYKLPKSGHYVAEEDPQGMLGYLLPFLKEHSNR</sequence>
<protein>
    <submittedName>
        <fullName evidence="3">Alpha/beta hydrolase</fullName>
    </submittedName>
</protein>
<dbReference type="PRINTS" id="PR00412">
    <property type="entry name" value="EPOXHYDRLASE"/>
</dbReference>
<gene>
    <name evidence="3" type="ORF">HX871_18355</name>
</gene>
<feature type="domain" description="AB hydrolase-1" evidence="2">
    <location>
        <begin position="80"/>
        <end position="181"/>
    </location>
</feature>